<dbReference type="RefSeq" id="WP_308248923.1">
    <property type="nucleotide sequence ID" value="NZ_JAHKRN010000012.1"/>
</dbReference>
<dbReference type="PANTHER" id="PTHR46844:SF1">
    <property type="entry name" value="SLR5058 PROTEIN"/>
    <property type="match status" value="1"/>
</dbReference>
<accession>A0ABW1BNS5</accession>
<sequence length="882" mass="98117">MVLTDRLPLALQRATVSLSSQAGTGTGFFVAPRVVLTCAHVVSGEDGVVRGEWQGSHLDLRLDDRSRGDKPPDLAALHLQTPADHPFVALAPSVSLGDDLWSWGYPMGSYSSGDSVTLKYDGPSQRHDGELIRASGARLTPGFSGAPVLNRRTGGVCGVVRLGDRKDPVIRLVSADKILETYPELSRHHRPPHTNIEWLDLLEDEQLHAGAWRYPSRRVLSYLKALRGFVRSHPYAVPLPNTPPLSTVYLRQHGVSLQRTTEDDSLINLPGPQSADPGLSGRQQLFTRHRNTLILGRPGAGKSSLLRYVAEIASRDWLLTKDCEFVPVYVPGRALSSRNSFSAALAAAVSRELGTWLDASLPDDWFSRQPIPGVPWLLLVDGIDEIFTVDGRREALNSITHRRSAEDYRFLIASRPLPKQEIDQLLRAGTGAYEILPFSPDQLLTLAEQWFKALAFDQPRPLAERFRAELERSRIAHLARVPLLATMLCVVFAGHPAQGIPHSRAELYERFITLLMSKQYRHVDIYERLDRRAKPYGSEARRAVRRLLERSRHLLERLASTRHRGDQRPFIDLAQTWTASLRPSCMPEDEWAQILEDLLRQSGVMTQRRGEFVFVHMTVEEYLAAQYTAYNLTSEVANYLVFFQGGEQSYRQFLAHACVQRGISFEAGALNILRNGKPDDAMFVAALLRDGVELGDVVRTTAVNRLGRMSASSKPGDSAAVALRTGAAHELVYLSPEKGLTPLRGIAENPRVSHFDRIEAAKKLVELDFGLGVGLLRDLVDAFTSTKSGDCLQAARYLLEFDASLGLEALQRIARNPHLNDWTRLTVAVEIGEWDKSLSRTILMDLAVDSQLGLLCRLDAIELLGVDTVPNLAASLYDQRLP</sequence>
<evidence type="ECO:0000259" key="1">
    <source>
        <dbReference type="PROSITE" id="PS50837"/>
    </source>
</evidence>
<proteinExistence type="predicted"/>
<dbReference type="SUPFAM" id="SSF50494">
    <property type="entry name" value="Trypsin-like serine proteases"/>
    <property type="match status" value="1"/>
</dbReference>
<dbReference type="Gene3D" id="3.40.50.300">
    <property type="entry name" value="P-loop containing nucleotide triphosphate hydrolases"/>
    <property type="match status" value="1"/>
</dbReference>
<evidence type="ECO:0000313" key="3">
    <source>
        <dbReference type="Proteomes" id="UP001596096"/>
    </source>
</evidence>
<dbReference type="Pfam" id="PF05729">
    <property type="entry name" value="NACHT"/>
    <property type="match status" value="1"/>
</dbReference>
<dbReference type="Proteomes" id="UP001596096">
    <property type="component" value="Unassembled WGS sequence"/>
</dbReference>
<gene>
    <name evidence="2" type="ORF">ACFPUY_03200</name>
</gene>
<dbReference type="Pfam" id="PF13365">
    <property type="entry name" value="Trypsin_2"/>
    <property type="match status" value="1"/>
</dbReference>
<dbReference type="InterPro" id="IPR009003">
    <property type="entry name" value="Peptidase_S1_PA"/>
</dbReference>
<feature type="domain" description="NACHT" evidence="1">
    <location>
        <begin position="290"/>
        <end position="416"/>
    </location>
</feature>
<dbReference type="SUPFAM" id="SSF52540">
    <property type="entry name" value="P-loop containing nucleoside triphosphate hydrolases"/>
    <property type="match status" value="1"/>
</dbReference>
<protein>
    <submittedName>
        <fullName evidence="2">Trypsin-like peptidase domain-containing protein</fullName>
    </submittedName>
</protein>
<dbReference type="PANTHER" id="PTHR46844">
    <property type="entry name" value="SLR5058 PROTEIN"/>
    <property type="match status" value="1"/>
</dbReference>
<dbReference type="InterPro" id="IPR007111">
    <property type="entry name" value="NACHT_NTPase"/>
</dbReference>
<comment type="caution">
    <text evidence="2">The sequence shown here is derived from an EMBL/GenBank/DDBJ whole genome shotgun (WGS) entry which is preliminary data.</text>
</comment>
<keyword evidence="3" id="KW-1185">Reference proteome</keyword>
<evidence type="ECO:0000313" key="2">
    <source>
        <dbReference type="EMBL" id="MFC5814075.1"/>
    </source>
</evidence>
<reference evidence="3" key="1">
    <citation type="journal article" date="2019" name="Int. J. Syst. Evol. Microbiol.">
        <title>The Global Catalogue of Microorganisms (GCM) 10K type strain sequencing project: providing services to taxonomists for standard genome sequencing and annotation.</title>
        <authorList>
            <consortium name="The Broad Institute Genomics Platform"/>
            <consortium name="The Broad Institute Genome Sequencing Center for Infectious Disease"/>
            <person name="Wu L."/>
            <person name="Ma J."/>
        </authorList>
    </citation>
    <scope>NUCLEOTIDE SEQUENCE [LARGE SCALE GENOMIC DNA]</scope>
    <source>
        <strain evidence="3">CGMCC 4.7106</strain>
    </source>
</reference>
<dbReference type="PROSITE" id="PS50837">
    <property type="entry name" value="NACHT"/>
    <property type="match status" value="1"/>
</dbReference>
<organism evidence="2 3">
    <name type="scientific">Nonomuraea harbinensis</name>
    <dbReference type="NCBI Taxonomy" id="1286938"/>
    <lineage>
        <taxon>Bacteria</taxon>
        <taxon>Bacillati</taxon>
        <taxon>Actinomycetota</taxon>
        <taxon>Actinomycetes</taxon>
        <taxon>Streptosporangiales</taxon>
        <taxon>Streptosporangiaceae</taxon>
        <taxon>Nonomuraea</taxon>
    </lineage>
</organism>
<dbReference type="Gene3D" id="2.40.10.120">
    <property type="match status" value="1"/>
</dbReference>
<dbReference type="InterPro" id="IPR027417">
    <property type="entry name" value="P-loop_NTPase"/>
</dbReference>
<name>A0ABW1BNS5_9ACTN</name>
<dbReference type="EMBL" id="JBHSNW010000001">
    <property type="protein sequence ID" value="MFC5814075.1"/>
    <property type="molecule type" value="Genomic_DNA"/>
</dbReference>